<sequence>MPSAGPRGSKTKKVTCEDCFFHCNTLCALALDEPCATFRPDHPDGLRPPQQMHFVFRQERRRQSAWAFPTAQEQALLHA</sequence>
<reference evidence="1" key="1">
    <citation type="submission" date="2020-02" db="EMBL/GenBank/DDBJ databases">
        <authorList>
            <person name="Meier V. D."/>
        </authorList>
    </citation>
    <scope>NUCLEOTIDE SEQUENCE</scope>
    <source>
        <strain evidence="1">AVDCRST_MAG30</strain>
    </source>
</reference>
<gene>
    <name evidence="1" type="ORF">AVDCRST_MAG30-1128</name>
</gene>
<organism evidence="1">
    <name type="scientific">uncultured Solirubrobacteraceae bacterium</name>
    <dbReference type="NCBI Taxonomy" id="1162706"/>
    <lineage>
        <taxon>Bacteria</taxon>
        <taxon>Bacillati</taxon>
        <taxon>Actinomycetota</taxon>
        <taxon>Thermoleophilia</taxon>
        <taxon>Solirubrobacterales</taxon>
        <taxon>Solirubrobacteraceae</taxon>
        <taxon>environmental samples</taxon>
    </lineage>
</organism>
<evidence type="ECO:0000313" key="1">
    <source>
        <dbReference type="EMBL" id="CAA9486378.1"/>
    </source>
</evidence>
<protein>
    <submittedName>
        <fullName evidence="1">Uncharacterized protein</fullName>
    </submittedName>
</protein>
<proteinExistence type="predicted"/>
<accession>A0A6J4S747</accession>
<dbReference type="AlphaFoldDB" id="A0A6J4S747"/>
<name>A0A6J4S747_9ACTN</name>
<dbReference type="EMBL" id="CADCVS010000174">
    <property type="protein sequence ID" value="CAA9486378.1"/>
    <property type="molecule type" value="Genomic_DNA"/>
</dbReference>